<gene>
    <name evidence="2" type="ORF">JIG36_27655</name>
</gene>
<accession>A0ABS2AHK0</accession>
<dbReference type="InterPro" id="IPR000792">
    <property type="entry name" value="Tscrpt_reg_LuxR_C"/>
</dbReference>
<sequence>MLTALFDHLWKVAGRPAPDAPSASLTDRERALITLLARRHTDASAAATLRISVRSVTNLVRRLMDRYGVENRFQLGLALGAALKSGPPAPRPESPTANS</sequence>
<keyword evidence="3" id="KW-1185">Reference proteome</keyword>
<protein>
    <recommendedName>
        <fullName evidence="1">HTH luxR-type domain-containing protein</fullName>
    </recommendedName>
</protein>
<dbReference type="PROSITE" id="PS50043">
    <property type="entry name" value="HTH_LUXR_2"/>
    <property type="match status" value="1"/>
</dbReference>
<reference evidence="2 3" key="1">
    <citation type="submission" date="2021-01" db="EMBL/GenBank/DDBJ databases">
        <title>Actinoplanes sp. nov. LDG1-06 isolated from lichen.</title>
        <authorList>
            <person name="Saeng-In P."/>
            <person name="Phongsopitanun W."/>
            <person name="Kanchanasin P."/>
            <person name="Yuki M."/>
            <person name="Kudo T."/>
            <person name="Ohkuma M."/>
            <person name="Tanasupawat S."/>
        </authorList>
    </citation>
    <scope>NUCLEOTIDE SEQUENCE [LARGE SCALE GENOMIC DNA]</scope>
    <source>
        <strain evidence="2 3">LDG1-06</strain>
    </source>
</reference>
<name>A0ABS2AHK0_9ACTN</name>
<organism evidence="2 3">
    <name type="scientific">Paractinoplanes ovalisporus</name>
    <dbReference type="NCBI Taxonomy" id="2810368"/>
    <lineage>
        <taxon>Bacteria</taxon>
        <taxon>Bacillati</taxon>
        <taxon>Actinomycetota</taxon>
        <taxon>Actinomycetes</taxon>
        <taxon>Micromonosporales</taxon>
        <taxon>Micromonosporaceae</taxon>
        <taxon>Paractinoplanes</taxon>
    </lineage>
</organism>
<dbReference type="EMBL" id="JAENHP010000010">
    <property type="protein sequence ID" value="MBM2619333.1"/>
    <property type="molecule type" value="Genomic_DNA"/>
</dbReference>
<evidence type="ECO:0000313" key="2">
    <source>
        <dbReference type="EMBL" id="MBM2619333.1"/>
    </source>
</evidence>
<dbReference type="InterPro" id="IPR016032">
    <property type="entry name" value="Sig_transdc_resp-reg_C-effctor"/>
</dbReference>
<proteinExistence type="predicted"/>
<evidence type="ECO:0000313" key="3">
    <source>
        <dbReference type="Proteomes" id="UP000632138"/>
    </source>
</evidence>
<evidence type="ECO:0000259" key="1">
    <source>
        <dbReference type="PROSITE" id="PS50043"/>
    </source>
</evidence>
<dbReference type="Pfam" id="PF00196">
    <property type="entry name" value="GerE"/>
    <property type="match status" value="1"/>
</dbReference>
<dbReference type="SMART" id="SM00421">
    <property type="entry name" value="HTH_LUXR"/>
    <property type="match status" value="1"/>
</dbReference>
<dbReference type="Proteomes" id="UP000632138">
    <property type="component" value="Unassembled WGS sequence"/>
</dbReference>
<dbReference type="InterPro" id="IPR036388">
    <property type="entry name" value="WH-like_DNA-bd_sf"/>
</dbReference>
<feature type="domain" description="HTH luxR-type" evidence="1">
    <location>
        <begin position="18"/>
        <end position="83"/>
    </location>
</feature>
<comment type="caution">
    <text evidence="2">The sequence shown here is derived from an EMBL/GenBank/DDBJ whole genome shotgun (WGS) entry which is preliminary data.</text>
</comment>
<dbReference type="Gene3D" id="1.10.10.10">
    <property type="entry name" value="Winged helix-like DNA-binding domain superfamily/Winged helix DNA-binding domain"/>
    <property type="match status" value="1"/>
</dbReference>
<dbReference type="SUPFAM" id="SSF46894">
    <property type="entry name" value="C-terminal effector domain of the bipartite response regulators"/>
    <property type="match status" value="1"/>
</dbReference>